<organism evidence="4 5">
    <name type="scientific">Aquifex aeolicus</name>
    <dbReference type="NCBI Taxonomy" id="63363"/>
    <lineage>
        <taxon>Bacteria</taxon>
        <taxon>Pseudomonadati</taxon>
        <taxon>Aquificota</taxon>
        <taxon>Aquificia</taxon>
        <taxon>Aquificales</taxon>
        <taxon>Aquificaceae</taxon>
        <taxon>Aquifex</taxon>
    </lineage>
</organism>
<dbReference type="GO" id="GO:0070930">
    <property type="term" value="P:trans-translation-dependent protein tagging"/>
    <property type="evidence" value="ECO:0007669"/>
    <property type="project" value="TreeGrafter"/>
</dbReference>
<dbReference type="PROSITE" id="PS01317">
    <property type="entry name" value="SSRP"/>
    <property type="match status" value="1"/>
</dbReference>
<evidence type="ECO:0000256" key="1">
    <source>
        <dbReference type="ARBA" id="ARBA00022490"/>
    </source>
</evidence>
<dbReference type="GO" id="GO:0003723">
    <property type="term" value="F:RNA binding"/>
    <property type="evidence" value="ECO:0007669"/>
    <property type="project" value="UniProtKB-UniRule"/>
</dbReference>
<dbReference type="NCBIfam" id="NF003843">
    <property type="entry name" value="PRK05422.1"/>
    <property type="match status" value="1"/>
</dbReference>
<dbReference type="Gene3D" id="2.40.280.10">
    <property type="match status" value="1"/>
</dbReference>
<dbReference type="PANTHER" id="PTHR30308:SF2">
    <property type="entry name" value="SSRA-BINDING PROTEIN"/>
    <property type="match status" value="1"/>
</dbReference>
<evidence type="ECO:0000256" key="3">
    <source>
        <dbReference type="HAMAP-Rule" id="MF_00023"/>
    </source>
</evidence>
<dbReference type="Proteomes" id="UP000606463">
    <property type="component" value="Unassembled WGS sequence"/>
</dbReference>
<evidence type="ECO:0000256" key="2">
    <source>
        <dbReference type="ARBA" id="ARBA00022884"/>
    </source>
</evidence>
<reference evidence="4" key="1">
    <citation type="journal article" date="2020" name="ISME J.">
        <title>Gammaproteobacteria mediating utilization of methyl-, sulfur- and petroleum organic compounds in deep ocean hydrothermal plumes.</title>
        <authorList>
            <person name="Zhou Z."/>
            <person name="Liu Y."/>
            <person name="Pan J."/>
            <person name="Cron B.R."/>
            <person name="Toner B.M."/>
            <person name="Anantharaman K."/>
            <person name="Breier J.A."/>
            <person name="Dick G.J."/>
            <person name="Li M."/>
        </authorList>
    </citation>
    <scope>NUCLEOTIDE SEQUENCE</scope>
    <source>
        <strain evidence="4">SZUA-1501</strain>
    </source>
</reference>
<dbReference type="GO" id="GO:0070929">
    <property type="term" value="P:trans-translation"/>
    <property type="evidence" value="ECO:0007669"/>
    <property type="project" value="UniProtKB-UniRule"/>
</dbReference>
<dbReference type="Pfam" id="PF01668">
    <property type="entry name" value="SmpB"/>
    <property type="match status" value="1"/>
</dbReference>
<keyword evidence="2 3" id="KW-0694">RNA-binding</keyword>
<dbReference type="HAMAP" id="MF_00023">
    <property type="entry name" value="SmpB"/>
    <property type="match status" value="1"/>
</dbReference>
<dbReference type="InterPro" id="IPR000037">
    <property type="entry name" value="SsrA-bd_prot"/>
</dbReference>
<comment type="subcellular location">
    <subcellularLocation>
        <location evidence="3">Cytoplasm</location>
    </subcellularLocation>
    <text evidence="3">The tmRNA-SmpB complex associates with stalled 70S ribosomes.</text>
</comment>
<dbReference type="InterPro" id="IPR020081">
    <property type="entry name" value="SsrA-bd_prot_CS"/>
</dbReference>
<proteinExistence type="inferred from homology"/>
<name>A0A9D0YPL5_AQUAO</name>
<dbReference type="GO" id="GO:0005829">
    <property type="term" value="C:cytosol"/>
    <property type="evidence" value="ECO:0007669"/>
    <property type="project" value="TreeGrafter"/>
</dbReference>
<dbReference type="NCBIfam" id="TIGR00086">
    <property type="entry name" value="smpB"/>
    <property type="match status" value="1"/>
</dbReference>
<comment type="caution">
    <text evidence="4">The sequence shown here is derived from an EMBL/GenBank/DDBJ whole genome shotgun (WGS) entry which is preliminary data.</text>
</comment>
<keyword evidence="1 3" id="KW-0963">Cytoplasm</keyword>
<dbReference type="CDD" id="cd09294">
    <property type="entry name" value="SmpB"/>
    <property type="match status" value="1"/>
</dbReference>
<accession>A0A9D0YPL5</accession>
<comment type="function">
    <text evidence="3">Required for rescue of stalled ribosomes mediated by trans-translation. Binds to transfer-messenger RNA (tmRNA), required for stable association of tmRNA with ribosomes. tmRNA and SmpB together mimic tRNA shape, replacing the anticodon stem-loop with SmpB. tmRNA is encoded by the ssrA gene; the 2 termini fold to resemble tRNA(Ala) and it encodes a 'tag peptide', a short internal open reading frame. During trans-translation Ala-aminoacylated tmRNA acts like a tRNA, entering the A-site of stalled ribosomes, displacing the stalled mRNA. The ribosome then switches to translate the ORF on the tmRNA; the nascent peptide is terminated with the 'tag peptide' encoded by the tmRNA and targeted for degradation. The ribosome is freed to recommence translation, which seems to be the essential function of trans-translation.</text>
</comment>
<protein>
    <recommendedName>
        <fullName evidence="3">SsrA-binding protein</fullName>
    </recommendedName>
    <alternativeName>
        <fullName evidence="3">Small protein B</fullName>
    </alternativeName>
</protein>
<comment type="similarity">
    <text evidence="3">Belongs to the SmpB family.</text>
</comment>
<dbReference type="PANTHER" id="PTHR30308">
    <property type="entry name" value="TMRNA-BINDING COMPONENT OF TRANS-TRANSLATION TAGGING COMPLEX"/>
    <property type="match status" value="1"/>
</dbReference>
<gene>
    <name evidence="3 4" type="primary">smpB</name>
    <name evidence="4" type="ORF">EYH37_04465</name>
</gene>
<dbReference type="InterPro" id="IPR023620">
    <property type="entry name" value="SmpB"/>
</dbReference>
<dbReference type="EMBL" id="DQVE01000047">
    <property type="protein sequence ID" value="HIP98598.1"/>
    <property type="molecule type" value="Genomic_DNA"/>
</dbReference>
<sequence>MVKQGGIKIIAKNKTAPRNYEILEKYEAGIVLLGPEVKSLREHPNVSFRDSFVKIVNGEAWLYNLYIPPYRNNTLMKIDPLRTRKLLLHKREIKRLAGKVEQKGLTIIPLSLYFKNGKVKVEIAVAKGKKKADIRRELKEKALRRELEREFKGRLKL</sequence>
<evidence type="ECO:0000313" key="4">
    <source>
        <dbReference type="EMBL" id="HIP98598.1"/>
    </source>
</evidence>
<dbReference type="SUPFAM" id="SSF74982">
    <property type="entry name" value="Small protein B (SmpB)"/>
    <property type="match status" value="1"/>
</dbReference>
<evidence type="ECO:0000313" key="5">
    <source>
        <dbReference type="Proteomes" id="UP000606463"/>
    </source>
</evidence>
<dbReference type="AlphaFoldDB" id="A0A9D0YPL5"/>